<gene>
    <name evidence="6" type="ORF">KIN_18560</name>
</gene>
<dbReference type="RefSeq" id="WP_159806232.1">
    <property type="nucleotide sequence ID" value="NZ_BLJE01000002.1"/>
</dbReference>
<evidence type="ECO:0000313" key="6">
    <source>
        <dbReference type="EMBL" id="GFE64782.1"/>
    </source>
</evidence>
<name>A0A6N6JHT1_9RHOB</name>
<dbReference type="OrthoDB" id="7328368at2"/>
<keyword evidence="2" id="KW-0805">Transcription regulation</keyword>
<dbReference type="InterPro" id="IPR036390">
    <property type="entry name" value="WH_DNA-bd_sf"/>
</dbReference>
<dbReference type="Pfam" id="PF03466">
    <property type="entry name" value="LysR_substrate"/>
    <property type="match status" value="1"/>
</dbReference>
<dbReference type="InterPro" id="IPR058163">
    <property type="entry name" value="LysR-type_TF_proteobact-type"/>
</dbReference>
<dbReference type="PANTHER" id="PTHR30537">
    <property type="entry name" value="HTH-TYPE TRANSCRIPTIONAL REGULATOR"/>
    <property type="match status" value="1"/>
</dbReference>
<evidence type="ECO:0000256" key="3">
    <source>
        <dbReference type="ARBA" id="ARBA00023125"/>
    </source>
</evidence>
<dbReference type="PANTHER" id="PTHR30537:SF74">
    <property type="entry name" value="HTH-TYPE TRANSCRIPTIONAL REGULATOR TRPI"/>
    <property type="match status" value="1"/>
</dbReference>
<evidence type="ECO:0000256" key="4">
    <source>
        <dbReference type="ARBA" id="ARBA00023163"/>
    </source>
</evidence>
<dbReference type="Gene3D" id="1.10.10.10">
    <property type="entry name" value="Winged helix-like DNA-binding domain superfamily/Winged helix DNA-binding domain"/>
    <property type="match status" value="1"/>
</dbReference>
<keyword evidence="7" id="KW-1185">Reference proteome</keyword>
<comment type="similarity">
    <text evidence="1">Belongs to the LysR transcriptional regulatory family.</text>
</comment>
<dbReference type="Proteomes" id="UP000436822">
    <property type="component" value="Unassembled WGS sequence"/>
</dbReference>
<feature type="domain" description="HTH lysR-type" evidence="5">
    <location>
        <begin position="1"/>
        <end position="64"/>
    </location>
</feature>
<dbReference type="SUPFAM" id="SSF53850">
    <property type="entry name" value="Periplasmic binding protein-like II"/>
    <property type="match status" value="1"/>
</dbReference>
<evidence type="ECO:0000256" key="2">
    <source>
        <dbReference type="ARBA" id="ARBA00023015"/>
    </source>
</evidence>
<evidence type="ECO:0000313" key="7">
    <source>
        <dbReference type="Proteomes" id="UP000436822"/>
    </source>
</evidence>
<organism evidence="6 7">
    <name type="scientific">Litoreibacter roseus</name>
    <dbReference type="NCBI Taxonomy" id="2601869"/>
    <lineage>
        <taxon>Bacteria</taxon>
        <taxon>Pseudomonadati</taxon>
        <taxon>Pseudomonadota</taxon>
        <taxon>Alphaproteobacteria</taxon>
        <taxon>Rhodobacterales</taxon>
        <taxon>Roseobacteraceae</taxon>
        <taxon>Litoreibacter</taxon>
    </lineage>
</organism>
<reference evidence="6 7" key="1">
    <citation type="submission" date="2019-12" db="EMBL/GenBank/DDBJ databases">
        <title>Litoreibacter badius sp. nov., a novel bacteriochlorophyll a-containing bacterium in the genus Litoreibacter.</title>
        <authorList>
            <person name="Kanamuro M."/>
            <person name="Takabe Y."/>
            <person name="Mori K."/>
            <person name="Takaichi S."/>
            <person name="Hanada S."/>
        </authorList>
    </citation>
    <scope>NUCLEOTIDE SEQUENCE [LARGE SCALE GENOMIC DNA]</scope>
    <source>
        <strain evidence="6 7">K6</strain>
    </source>
</reference>
<dbReference type="InterPro" id="IPR000847">
    <property type="entry name" value="LysR_HTH_N"/>
</dbReference>
<dbReference type="InterPro" id="IPR036388">
    <property type="entry name" value="WH-like_DNA-bd_sf"/>
</dbReference>
<evidence type="ECO:0000259" key="5">
    <source>
        <dbReference type="PROSITE" id="PS50931"/>
    </source>
</evidence>
<keyword evidence="3" id="KW-0238">DNA-binding</keyword>
<evidence type="ECO:0000256" key="1">
    <source>
        <dbReference type="ARBA" id="ARBA00009437"/>
    </source>
</evidence>
<dbReference type="AlphaFoldDB" id="A0A6N6JHT1"/>
<dbReference type="Gene3D" id="3.40.190.10">
    <property type="entry name" value="Periplasmic binding protein-like II"/>
    <property type="match status" value="2"/>
</dbReference>
<proteinExistence type="inferred from homology"/>
<comment type="caution">
    <text evidence="6">The sequence shown here is derived from an EMBL/GenBank/DDBJ whole genome shotgun (WGS) entry which is preliminary data.</text>
</comment>
<dbReference type="Pfam" id="PF00126">
    <property type="entry name" value="HTH_1"/>
    <property type="match status" value="1"/>
</dbReference>
<dbReference type="GO" id="GO:0043565">
    <property type="term" value="F:sequence-specific DNA binding"/>
    <property type="evidence" value="ECO:0007669"/>
    <property type="project" value="TreeGrafter"/>
</dbReference>
<accession>A0A6N6JHT1</accession>
<sequence>MDWRQIPSLSALRAFEATARLSSFSAAARDLNVTHAAIAQHVRGLESYFGRSLVFRQGQFMELTADGKALATALSHGFETISEGVHALRVGKETRPLKIALTPTFAENWLMPRVGAFWSAHPGIELALVPSGALVDLQRDDFDLAIRYGHGHWPGTQADFLAPANYIIAGTRALIGECAPAHISDLTAFPWLFETGRDEQRVWAAEEGLDLKRTQVTEFATNGLVLSAARAGYGLTMQARALIEADLAAGTLVCVYEAEQTSLGYYILTRAGLVSSRAQTFISWLKSSA</sequence>
<dbReference type="EMBL" id="BLJE01000002">
    <property type="protein sequence ID" value="GFE64782.1"/>
    <property type="molecule type" value="Genomic_DNA"/>
</dbReference>
<dbReference type="GO" id="GO:0003700">
    <property type="term" value="F:DNA-binding transcription factor activity"/>
    <property type="evidence" value="ECO:0007669"/>
    <property type="project" value="InterPro"/>
</dbReference>
<keyword evidence="4" id="KW-0804">Transcription</keyword>
<dbReference type="PROSITE" id="PS50931">
    <property type="entry name" value="HTH_LYSR"/>
    <property type="match status" value="1"/>
</dbReference>
<dbReference type="GO" id="GO:0006351">
    <property type="term" value="P:DNA-templated transcription"/>
    <property type="evidence" value="ECO:0007669"/>
    <property type="project" value="TreeGrafter"/>
</dbReference>
<dbReference type="InterPro" id="IPR005119">
    <property type="entry name" value="LysR_subst-bd"/>
</dbReference>
<dbReference type="SUPFAM" id="SSF46785">
    <property type="entry name" value="Winged helix' DNA-binding domain"/>
    <property type="match status" value="1"/>
</dbReference>
<protein>
    <submittedName>
        <fullName evidence="6">Transcriptional regulator</fullName>
    </submittedName>
</protein>